<dbReference type="AlphaFoldDB" id="A0A5K8A286"/>
<accession>A0A5K8A286</accession>
<sequence>MTEIRFKTILVFAALICCLVGTAVGEDAPMSICRYRLGENISAYKDRIDWESVMPIRYQPYLREAEIIPDKEFKTGLITFGDCAVKGRIMRIKLKYIDNTEAFYKKLLTRYKRRFGEPDDWRGDAFGVVKAWKWSFKDASGRSISLILQHNHLDREQKMGNSVKLSLSDYFDEEYRCYQNANPEFNSENRGPRRLKGDLEWDRLIPQ</sequence>
<protein>
    <submittedName>
        <fullName evidence="1">Uncharacterized protein</fullName>
    </submittedName>
</protein>
<dbReference type="RefSeq" id="WP_155314043.1">
    <property type="nucleotide sequence ID" value="NZ_AP021876.1"/>
</dbReference>
<organism evidence="1 2">
    <name type="scientific">Desulfosarcina ovata subsp. sediminis</name>
    <dbReference type="NCBI Taxonomy" id="885957"/>
    <lineage>
        <taxon>Bacteria</taxon>
        <taxon>Pseudomonadati</taxon>
        <taxon>Thermodesulfobacteriota</taxon>
        <taxon>Desulfobacteria</taxon>
        <taxon>Desulfobacterales</taxon>
        <taxon>Desulfosarcinaceae</taxon>
        <taxon>Desulfosarcina</taxon>
    </lineage>
</organism>
<dbReference type="KEGG" id="dov:DSCO28_71730"/>
<evidence type="ECO:0000313" key="1">
    <source>
        <dbReference type="EMBL" id="BBO86607.1"/>
    </source>
</evidence>
<reference evidence="1 2" key="1">
    <citation type="submission" date="2019-11" db="EMBL/GenBank/DDBJ databases">
        <title>Comparative genomics of hydrocarbon-degrading Desulfosarcina strains.</title>
        <authorList>
            <person name="Watanabe M."/>
            <person name="Kojima H."/>
            <person name="Fukui M."/>
        </authorList>
    </citation>
    <scope>NUCLEOTIDE SEQUENCE [LARGE SCALE GENOMIC DNA]</scope>
    <source>
        <strain evidence="1 2">28bB2T</strain>
    </source>
</reference>
<evidence type="ECO:0000313" key="2">
    <source>
        <dbReference type="Proteomes" id="UP000425960"/>
    </source>
</evidence>
<dbReference type="EMBL" id="AP021876">
    <property type="protein sequence ID" value="BBO86607.1"/>
    <property type="molecule type" value="Genomic_DNA"/>
</dbReference>
<name>A0A5K8A286_9BACT</name>
<proteinExistence type="predicted"/>
<gene>
    <name evidence="1" type="ORF">DSCO28_71730</name>
</gene>
<dbReference type="Proteomes" id="UP000425960">
    <property type="component" value="Chromosome"/>
</dbReference>